<evidence type="ECO:0000256" key="6">
    <source>
        <dbReference type="ARBA" id="ARBA00023125"/>
    </source>
</evidence>
<dbReference type="Pfam" id="PF02586">
    <property type="entry name" value="SRAP"/>
    <property type="match status" value="1"/>
</dbReference>
<dbReference type="PANTHER" id="PTHR13604">
    <property type="entry name" value="DC12-RELATED"/>
    <property type="match status" value="1"/>
</dbReference>
<dbReference type="EMBL" id="JBHRTE010000004">
    <property type="protein sequence ID" value="MFC3166609.1"/>
    <property type="molecule type" value="Genomic_DNA"/>
</dbReference>
<keyword evidence="4 8" id="KW-0378">Hydrolase</keyword>
<keyword evidence="3" id="KW-0227">DNA damage</keyword>
<dbReference type="SUPFAM" id="SSF143081">
    <property type="entry name" value="BB1717-like"/>
    <property type="match status" value="1"/>
</dbReference>
<dbReference type="InterPro" id="IPR036590">
    <property type="entry name" value="SRAP-like"/>
</dbReference>
<dbReference type="Proteomes" id="UP001595557">
    <property type="component" value="Unassembled WGS sequence"/>
</dbReference>
<dbReference type="RefSeq" id="WP_207466378.1">
    <property type="nucleotide sequence ID" value="NZ_JAFNAW010000008.1"/>
</dbReference>
<evidence type="ECO:0000256" key="2">
    <source>
        <dbReference type="ARBA" id="ARBA00022670"/>
    </source>
</evidence>
<evidence type="ECO:0000313" key="9">
    <source>
        <dbReference type="EMBL" id="MFC3166609.1"/>
    </source>
</evidence>
<accession>A0ABV7IBF8</accession>
<keyword evidence="6" id="KW-0238">DNA-binding</keyword>
<evidence type="ECO:0000313" key="10">
    <source>
        <dbReference type="Proteomes" id="UP001595557"/>
    </source>
</evidence>
<protein>
    <recommendedName>
        <fullName evidence="8">Abasic site processing protein</fullName>
        <ecNumber evidence="8">3.4.-.-</ecNumber>
    </recommendedName>
</protein>
<keyword evidence="2 8" id="KW-0645">Protease</keyword>
<organism evidence="9 10">
    <name type="scientific">Paracoccus fontiphilus</name>
    <dbReference type="NCBI Taxonomy" id="1815556"/>
    <lineage>
        <taxon>Bacteria</taxon>
        <taxon>Pseudomonadati</taxon>
        <taxon>Pseudomonadota</taxon>
        <taxon>Alphaproteobacteria</taxon>
        <taxon>Rhodobacterales</taxon>
        <taxon>Paracoccaceae</taxon>
        <taxon>Paracoccus</taxon>
    </lineage>
</organism>
<sequence length="227" mass="25437">MCNLYSLTTNQQAIRDLAQVMQDTLGNLEPSLDVYPDRPAPVVRNTAEGRELARLTWGMPTPPQFLKSSDAPDTGVTNIRNTQSPHWRRWLGVPNRCLVPATALSEYGQKPYPVTKRKPLHWFALDDSRPLFFFAGIWTSWTGTRGSMKTPRPGDHQLFAFLTSEPNAVVGKVHPKAMPVILTAPDEIEMWMTADWGEAKALQRPLADDALILLPPEPPSEPQGRLF</sequence>
<dbReference type="PANTHER" id="PTHR13604:SF0">
    <property type="entry name" value="ABASIC SITE PROCESSING PROTEIN HMCES"/>
    <property type="match status" value="1"/>
</dbReference>
<comment type="similarity">
    <text evidence="1 8">Belongs to the SOS response-associated peptidase family.</text>
</comment>
<keyword evidence="7" id="KW-0456">Lyase</keyword>
<reference evidence="10" key="1">
    <citation type="journal article" date="2019" name="Int. J. Syst. Evol. Microbiol.">
        <title>The Global Catalogue of Microorganisms (GCM) 10K type strain sequencing project: providing services to taxonomists for standard genome sequencing and annotation.</title>
        <authorList>
            <consortium name="The Broad Institute Genomics Platform"/>
            <consortium name="The Broad Institute Genome Sequencing Center for Infectious Disease"/>
            <person name="Wu L."/>
            <person name="Ma J."/>
        </authorList>
    </citation>
    <scope>NUCLEOTIDE SEQUENCE [LARGE SCALE GENOMIC DNA]</scope>
    <source>
        <strain evidence="10">KCTC 52239</strain>
    </source>
</reference>
<evidence type="ECO:0000256" key="4">
    <source>
        <dbReference type="ARBA" id="ARBA00022801"/>
    </source>
</evidence>
<evidence type="ECO:0000256" key="3">
    <source>
        <dbReference type="ARBA" id="ARBA00022763"/>
    </source>
</evidence>
<evidence type="ECO:0000256" key="8">
    <source>
        <dbReference type="RuleBase" id="RU364100"/>
    </source>
</evidence>
<evidence type="ECO:0000256" key="1">
    <source>
        <dbReference type="ARBA" id="ARBA00008136"/>
    </source>
</evidence>
<proteinExistence type="inferred from homology"/>
<dbReference type="GO" id="GO:0016787">
    <property type="term" value="F:hydrolase activity"/>
    <property type="evidence" value="ECO:0007669"/>
    <property type="project" value="UniProtKB-KW"/>
</dbReference>
<name>A0ABV7IBF8_9RHOB</name>
<gene>
    <name evidence="9" type="ORF">ACFOD7_00920</name>
</gene>
<keyword evidence="5" id="KW-0190">Covalent protein-DNA linkage</keyword>
<dbReference type="InterPro" id="IPR003738">
    <property type="entry name" value="SRAP"/>
</dbReference>
<evidence type="ECO:0000256" key="7">
    <source>
        <dbReference type="ARBA" id="ARBA00023239"/>
    </source>
</evidence>
<dbReference type="EC" id="3.4.-.-" evidence="8"/>
<evidence type="ECO:0000256" key="5">
    <source>
        <dbReference type="ARBA" id="ARBA00023124"/>
    </source>
</evidence>
<comment type="caution">
    <text evidence="9">The sequence shown here is derived from an EMBL/GenBank/DDBJ whole genome shotgun (WGS) entry which is preliminary data.</text>
</comment>
<keyword evidence="10" id="KW-1185">Reference proteome</keyword>
<dbReference type="Gene3D" id="3.90.1680.20">
    <property type="match status" value="2"/>
</dbReference>